<dbReference type="Pfam" id="PF07534">
    <property type="entry name" value="TLD"/>
    <property type="match status" value="1"/>
</dbReference>
<sequence>MKRQTPIDEVLPLPHKKVKPQSPIDEVLPLPHKKVKPQSPVDAVILLPPTREKTQSPIGQTSWFSFNSIITLQHIAVISSWIDRHSTTYDITDIPYKFILLFKGNKDEFSENTFHKLCDNIHGTIVVAKVSGANELLGGYNPLIWKESRTDCSAQTADSFIFSLQSNNSDETIISRVKNRKNAICYGTERNGPGFGRGDLRMGSNRNDSFWYCKQKDYEIPIRKISESEWFTVDEFEVFQVRRLVTN</sequence>
<gene>
    <name evidence="2" type="ORF">RFULGI_LOCUS7821</name>
</gene>
<proteinExistence type="predicted"/>
<dbReference type="EMBL" id="CAJVPZ010011813">
    <property type="protein sequence ID" value="CAG8633851.1"/>
    <property type="molecule type" value="Genomic_DNA"/>
</dbReference>
<feature type="domain" description="TLDc" evidence="1">
    <location>
        <begin position="68"/>
        <end position="242"/>
    </location>
</feature>
<dbReference type="AlphaFoldDB" id="A0A9N9GY89"/>
<evidence type="ECO:0000259" key="1">
    <source>
        <dbReference type="PROSITE" id="PS51886"/>
    </source>
</evidence>
<keyword evidence="3" id="KW-1185">Reference proteome</keyword>
<dbReference type="Proteomes" id="UP000789396">
    <property type="component" value="Unassembled WGS sequence"/>
</dbReference>
<comment type="caution">
    <text evidence="2">The sequence shown here is derived from an EMBL/GenBank/DDBJ whole genome shotgun (WGS) entry which is preliminary data.</text>
</comment>
<reference evidence="2" key="1">
    <citation type="submission" date="2021-06" db="EMBL/GenBank/DDBJ databases">
        <authorList>
            <person name="Kallberg Y."/>
            <person name="Tangrot J."/>
            <person name="Rosling A."/>
        </authorList>
    </citation>
    <scope>NUCLEOTIDE SEQUENCE</scope>
    <source>
        <strain evidence="2">IN212</strain>
    </source>
</reference>
<name>A0A9N9GY89_9GLOM</name>
<accession>A0A9N9GY89</accession>
<evidence type="ECO:0000313" key="3">
    <source>
        <dbReference type="Proteomes" id="UP000789396"/>
    </source>
</evidence>
<dbReference type="PROSITE" id="PS51886">
    <property type="entry name" value="TLDC"/>
    <property type="match status" value="1"/>
</dbReference>
<dbReference type="OrthoDB" id="2439862at2759"/>
<protein>
    <submittedName>
        <fullName evidence="2">287_t:CDS:1</fullName>
    </submittedName>
</protein>
<evidence type="ECO:0000313" key="2">
    <source>
        <dbReference type="EMBL" id="CAG8633851.1"/>
    </source>
</evidence>
<dbReference type="InterPro" id="IPR006571">
    <property type="entry name" value="TLDc_dom"/>
</dbReference>
<organism evidence="2 3">
    <name type="scientific">Racocetra fulgida</name>
    <dbReference type="NCBI Taxonomy" id="60492"/>
    <lineage>
        <taxon>Eukaryota</taxon>
        <taxon>Fungi</taxon>
        <taxon>Fungi incertae sedis</taxon>
        <taxon>Mucoromycota</taxon>
        <taxon>Glomeromycotina</taxon>
        <taxon>Glomeromycetes</taxon>
        <taxon>Diversisporales</taxon>
        <taxon>Gigasporaceae</taxon>
        <taxon>Racocetra</taxon>
    </lineage>
</organism>